<feature type="compositionally biased region" description="Basic and acidic residues" evidence="7">
    <location>
        <begin position="125"/>
        <end position="139"/>
    </location>
</feature>
<keyword evidence="2" id="KW-0902">Two-component regulatory system</keyword>
<comment type="caution">
    <text evidence="9">The sequence shown here is derived from an EMBL/GenBank/DDBJ whole genome shotgun (WGS) entry which is preliminary data.</text>
</comment>
<proteinExistence type="predicted"/>
<dbReference type="PANTHER" id="PTHR48111:SF1">
    <property type="entry name" value="TWO-COMPONENT RESPONSE REGULATOR ORR33"/>
    <property type="match status" value="1"/>
</dbReference>
<dbReference type="RefSeq" id="WP_183527584.1">
    <property type="nucleotide sequence ID" value="NZ_JACIJM010000003.1"/>
</dbReference>
<accession>A0A7W9BKP5</accession>
<gene>
    <name evidence="9" type="ORF">FHS72_001471</name>
</gene>
<keyword evidence="3" id="KW-0805">Transcription regulation</keyword>
<dbReference type="SUPFAM" id="SSF52172">
    <property type="entry name" value="CheY-like"/>
    <property type="match status" value="1"/>
</dbReference>
<evidence type="ECO:0000256" key="2">
    <source>
        <dbReference type="ARBA" id="ARBA00023012"/>
    </source>
</evidence>
<keyword evidence="4 9" id="KW-0238">DNA-binding</keyword>
<evidence type="ECO:0000256" key="6">
    <source>
        <dbReference type="PROSITE-ProRule" id="PRU00169"/>
    </source>
</evidence>
<dbReference type="Proteomes" id="UP000535415">
    <property type="component" value="Unassembled WGS sequence"/>
</dbReference>
<dbReference type="InterPro" id="IPR011006">
    <property type="entry name" value="CheY-like_superfamily"/>
</dbReference>
<keyword evidence="1 6" id="KW-0597">Phosphoprotein</keyword>
<name>A0A7W9BKP5_9RHOB</name>
<evidence type="ECO:0000256" key="4">
    <source>
        <dbReference type="ARBA" id="ARBA00023125"/>
    </source>
</evidence>
<dbReference type="PROSITE" id="PS50110">
    <property type="entry name" value="RESPONSE_REGULATORY"/>
    <property type="match status" value="1"/>
</dbReference>
<evidence type="ECO:0000313" key="9">
    <source>
        <dbReference type="EMBL" id="MBB5721859.1"/>
    </source>
</evidence>
<dbReference type="InterPro" id="IPR039420">
    <property type="entry name" value="WalR-like"/>
</dbReference>
<dbReference type="GO" id="GO:0005829">
    <property type="term" value="C:cytosol"/>
    <property type="evidence" value="ECO:0007669"/>
    <property type="project" value="TreeGrafter"/>
</dbReference>
<reference evidence="9 10" key="1">
    <citation type="submission" date="2020-08" db="EMBL/GenBank/DDBJ databases">
        <title>Genomic Encyclopedia of Type Strains, Phase IV (KMG-IV): sequencing the most valuable type-strain genomes for metagenomic binning, comparative biology and taxonomic classification.</title>
        <authorList>
            <person name="Goeker M."/>
        </authorList>
    </citation>
    <scope>NUCLEOTIDE SEQUENCE [LARGE SCALE GENOMIC DNA]</scope>
    <source>
        <strain evidence="9 10">DSM 101064</strain>
    </source>
</reference>
<dbReference type="GO" id="GO:0000976">
    <property type="term" value="F:transcription cis-regulatory region binding"/>
    <property type="evidence" value="ECO:0007669"/>
    <property type="project" value="TreeGrafter"/>
</dbReference>
<dbReference type="Gene3D" id="3.40.50.2300">
    <property type="match status" value="1"/>
</dbReference>
<dbReference type="EMBL" id="JACIJM010000003">
    <property type="protein sequence ID" value="MBB5721859.1"/>
    <property type="molecule type" value="Genomic_DNA"/>
</dbReference>
<dbReference type="GO" id="GO:0000156">
    <property type="term" value="F:phosphorelay response regulator activity"/>
    <property type="evidence" value="ECO:0007669"/>
    <property type="project" value="TreeGrafter"/>
</dbReference>
<protein>
    <submittedName>
        <fullName evidence="9">DNA-binding response OmpR family regulator</fullName>
    </submittedName>
</protein>
<evidence type="ECO:0000256" key="5">
    <source>
        <dbReference type="ARBA" id="ARBA00023163"/>
    </source>
</evidence>
<dbReference type="Gene3D" id="3.30.70.270">
    <property type="match status" value="1"/>
</dbReference>
<evidence type="ECO:0000259" key="8">
    <source>
        <dbReference type="PROSITE" id="PS50110"/>
    </source>
</evidence>
<dbReference type="AlphaFoldDB" id="A0A7W9BKP5"/>
<dbReference type="InterPro" id="IPR029787">
    <property type="entry name" value="Nucleotide_cyclase"/>
</dbReference>
<evidence type="ECO:0000256" key="1">
    <source>
        <dbReference type="ARBA" id="ARBA00022553"/>
    </source>
</evidence>
<sequence length="313" mass="33857">MSQRIIAVDDSDIAQEFIRSNLAELGYDNVVSFLDPTAALAAIETGEAEADLILMDIMMPVIDGIELCARIRGIDAWRDVPIIMLTSRKDMESLSRAFVAGANDYVTKPFNRIELQARMKSSLRLKSELSRRRASENRGSKRKALGTDGSRTSTARQDMLGSQLGLQADLMAMAADTESTVGLIALKVDNLKKETDFSSSQSAVITNQVAKILANVSICAGDTFAHWEDDMFCFAGLNLSEDDLRQRAETFVNAVNTAQLTASDAWQNAPVTISAAIAPAGDGTIGHRLANAIKLLETKSGDTENGIVKTLQP</sequence>
<dbReference type="PANTHER" id="PTHR48111">
    <property type="entry name" value="REGULATOR OF RPOS"/>
    <property type="match status" value="1"/>
</dbReference>
<evidence type="ECO:0000313" key="10">
    <source>
        <dbReference type="Proteomes" id="UP000535415"/>
    </source>
</evidence>
<dbReference type="InterPro" id="IPR043128">
    <property type="entry name" value="Rev_trsase/Diguanyl_cyclase"/>
</dbReference>
<feature type="domain" description="Response regulatory" evidence="8">
    <location>
        <begin position="4"/>
        <end position="123"/>
    </location>
</feature>
<feature type="modified residue" description="4-aspartylphosphate" evidence="6">
    <location>
        <position position="56"/>
    </location>
</feature>
<feature type="region of interest" description="Disordered" evidence="7">
    <location>
        <begin position="124"/>
        <end position="156"/>
    </location>
</feature>
<dbReference type="InterPro" id="IPR001789">
    <property type="entry name" value="Sig_transdc_resp-reg_receiver"/>
</dbReference>
<dbReference type="SMART" id="SM00448">
    <property type="entry name" value="REC"/>
    <property type="match status" value="1"/>
</dbReference>
<evidence type="ECO:0000256" key="3">
    <source>
        <dbReference type="ARBA" id="ARBA00023015"/>
    </source>
</evidence>
<evidence type="ECO:0000256" key="7">
    <source>
        <dbReference type="SAM" id="MobiDB-lite"/>
    </source>
</evidence>
<keyword evidence="10" id="KW-1185">Reference proteome</keyword>
<dbReference type="GO" id="GO:0032993">
    <property type="term" value="C:protein-DNA complex"/>
    <property type="evidence" value="ECO:0007669"/>
    <property type="project" value="TreeGrafter"/>
</dbReference>
<organism evidence="9 10">
    <name type="scientific">Yoonia ponticola</name>
    <dbReference type="NCBI Taxonomy" id="1524255"/>
    <lineage>
        <taxon>Bacteria</taxon>
        <taxon>Pseudomonadati</taxon>
        <taxon>Pseudomonadota</taxon>
        <taxon>Alphaproteobacteria</taxon>
        <taxon>Rhodobacterales</taxon>
        <taxon>Paracoccaceae</taxon>
        <taxon>Yoonia</taxon>
    </lineage>
</organism>
<dbReference type="GO" id="GO:0006355">
    <property type="term" value="P:regulation of DNA-templated transcription"/>
    <property type="evidence" value="ECO:0007669"/>
    <property type="project" value="TreeGrafter"/>
</dbReference>
<dbReference type="SUPFAM" id="SSF55073">
    <property type="entry name" value="Nucleotide cyclase"/>
    <property type="match status" value="1"/>
</dbReference>
<keyword evidence="5" id="KW-0804">Transcription</keyword>
<dbReference type="Pfam" id="PF00072">
    <property type="entry name" value="Response_reg"/>
    <property type="match status" value="1"/>
</dbReference>